<sequence length="785" mass="88166">MDSLDGSNNNNNTGHQLDTLNPSEKGTTSAKPAKRRERLQLSCGNCRQRKLRCDRSQPCENCKHRGRDDSCVYMTPPQHEPKRMQRTPGASTVQNRVKHLEQLVLALVSEKSGSGPTPDSLLSHGGLSGTSPASPGQGNGGDGEHDVPTESIGQLNIRDSCGTRYFDSGHWAAILADIAEVKTYFEDLDVDVPQDGPVSDAQTQYPGPDLLVSRFAPLSRDEVVSCIPPRPEVDRLVFRYFNSMDQSTVILHRPTFQREYDDFWENPHETPIMWIGLLFTIMSLATSIHIRSSDELPSGIHDPHAVMTLYRHMAVHCLYMGDYSAAGAYALDTLILYFHAEFARSHDVQLGHWLLFGIIARVAFRMGYHRDAHHYPSITAFQGEMRRRIWQMILQMDLLTSVQVGLPRLIKPSQVDTCLPRNLHDDDFDEDTTELPPSRSDSEHLVILYLIVKSRLATVFGMVVDLNGSTQSPSYSDVMKLDRALIDGQRAIPYALQMLPMEASVTNPPFVIMRRFTLDLFYQKCLCILHRKFFNLAWSNPQYQYSRNTCITAAKAILKHQAVLHRETQPGGLLHRDKWMLSSLTMHDFLLAAMIICLDLDRTYEPTALQHTEEDRQEMIQALEQSYEIWKTSASTVKTAYKATKVLSIILRKVGSPVAAGEMSTETSSSVTAAFNNGADVNMVSSSSYPMTTESAPAQFHHHHAPGASITLADMLSMPVPFPENMNPPVTFQDPVLNTSAVENLIGSAGDLNWDMWDSLFRDEHPPNYPFSTAQHHQQQQHHSN</sequence>
<dbReference type="GO" id="GO:0008270">
    <property type="term" value="F:zinc ion binding"/>
    <property type="evidence" value="ECO:0007669"/>
    <property type="project" value="InterPro"/>
</dbReference>
<comment type="caution">
    <text evidence="9">The sequence shown here is derived from an EMBL/GenBank/DDBJ whole genome shotgun (WGS) entry which is preliminary data.</text>
</comment>
<dbReference type="EMBL" id="PDNA01000016">
    <property type="protein sequence ID" value="PGH26510.1"/>
    <property type="molecule type" value="Genomic_DNA"/>
</dbReference>
<dbReference type="GO" id="GO:0001228">
    <property type="term" value="F:DNA-binding transcription activator activity, RNA polymerase II-specific"/>
    <property type="evidence" value="ECO:0007669"/>
    <property type="project" value="TreeGrafter"/>
</dbReference>
<keyword evidence="6" id="KW-0539">Nucleus</keyword>
<feature type="compositionally biased region" description="Polar residues" evidence="7">
    <location>
        <begin position="1"/>
        <end position="30"/>
    </location>
</feature>
<dbReference type="Gene3D" id="4.10.240.10">
    <property type="entry name" value="Zn(2)-C6 fungal-type DNA-binding domain"/>
    <property type="match status" value="1"/>
</dbReference>
<dbReference type="InterPro" id="IPR001138">
    <property type="entry name" value="Zn2Cys6_DnaBD"/>
</dbReference>
<accession>A0A2B7YZD2</accession>
<evidence type="ECO:0000259" key="8">
    <source>
        <dbReference type="PROSITE" id="PS50048"/>
    </source>
</evidence>
<dbReference type="GO" id="GO:0006351">
    <property type="term" value="P:DNA-templated transcription"/>
    <property type="evidence" value="ECO:0007669"/>
    <property type="project" value="InterPro"/>
</dbReference>
<evidence type="ECO:0000313" key="10">
    <source>
        <dbReference type="Proteomes" id="UP000224634"/>
    </source>
</evidence>
<dbReference type="GO" id="GO:0000978">
    <property type="term" value="F:RNA polymerase II cis-regulatory region sequence-specific DNA binding"/>
    <property type="evidence" value="ECO:0007669"/>
    <property type="project" value="TreeGrafter"/>
</dbReference>
<dbReference type="InterPro" id="IPR036864">
    <property type="entry name" value="Zn2-C6_fun-type_DNA-bd_sf"/>
</dbReference>
<dbReference type="InterPro" id="IPR051430">
    <property type="entry name" value="Fungal_TF_Env_Response"/>
</dbReference>
<evidence type="ECO:0000256" key="5">
    <source>
        <dbReference type="ARBA" id="ARBA00023163"/>
    </source>
</evidence>
<organism evidence="9 10">
    <name type="scientific">Polytolypa hystricis (strain UAMH7299)</name>
    <dbReference type="NCBI Taxonomy" id="1447883"/>
    <lineage>
        <taxon>Eukaryota</taxon>
        <taxon>Fungi</taxon>
        <taxon>Dikarya</taxon>
        <taxon>Ascomycota</taxon>
        <taxon>Pezizomycotina</taxon>
        <taxon>Eurotiomycetes</taxon>
        <taxon>Eurotiomycetidae</taxon>
        <taxon>Onygenales</taxon>
        <taxon>Onygenales incertae sedis</taxon>
        <taxon>Polytolypa</taxon>
    </lineage>
</organism>
<feature type="domain" description="Zn(2)-C6 fungal-type" evidence="8">
    <location>
        <begin position="42"/>
        <end position="73"/>
    </location>
</feature>
<dbReference type="STRING" id="1447883.A0A2B7YZD2"/>
<dbReference type="SUPFAM" id="SSF57701">
    <property type="entry name" value="Zn2/Cys6 DNA-binding domain"/>
    <property type="match status" value="1"/>
</dbReference>
<dbReference type="Pfam" id="PF04082">
    <property type="entry name" value="Fungal_trans"/>
    <property type="match status" value="1"/>
</dbReference>
<dbReference type="PROSITE" id="PS00463">
    <property type="entry name" value="ZN2_CY6_FUNGAL_1"/>
    <property type="match status" value="1"/>
</dbReference>
<evidence type="ECO:0000256" key="4">
    <source>
        <dbReference type="ARBA" id="ARBA00023125"/>
    </source>
</evidence>
<feature type="region of interest" description="Disordered" evidence="7">
    <location>
        <begin position="1"/>
        <end position="37"/>
    </location>
</feature>
<keyword evidence="10" id="KW-1185">Reference proteome</keyword>
<feature type="region of interest" description="Disordered" evidence="7">
    <location>
        <begin position="110"/>
        <end position="150"/>
    </location>
</feature>
<dbReference type="GO" id="GO:0005634">
    <property type="term" value="C:nucleus"/>
    <property type="evidence" value="ECO:0007669"/>
    <property type="project" value="TreeGrafter"/>
</dbReference>
<evidence type="ECO:0000313" key="9">
    <source>
        <dbReference type="EMBL" id="PGH26510.1"/>
    </source>
</evidence>
<dbReference type="PANTHER" id="PTHR31944">
    <property type="entry name" value="HEME-RESPONSIVE ZINC FINGER TRANSCRIPTION FACTOR HAP1"/>
    <property type="match status" value="1"/>
</dbReference>
<dbReference type="Proteomes" id="UP000224634">
    <property type="component" value="Unassembled WGS sequence"/>
</dbReference>
<evidence type="ECO:0000256" key="7">
    <source>
        <dbReference type="SAM" id="MobiDB-lite"/>
    </source>
</evidence>
<evidence type="ECO:0000256" key="6">
    <source>
        <dbReference type="ARBA" id="ARBA00023242"/>
    </source>
</evidence>
<evidence type="ECO:0000256" key="3">
    <source>
        <dbReference type="ARBA" id="ARBA00023015"/>
    </source>
</evidence>
<keyword evidence="1" id="KW-0479">Metal-binding</keyword>
<keyword evidence="4" id="KW-0238">DNA-binding</keyword>
<gene>
    <name evidence="9" type="ORF">AJ80_01824</name>
</gene>
<keyword evidence="3" id="KW-0805">Transcription regulation</keyword>
<dbReference type="PANTHER" id="PTHR31944:SF131">
    <property type="entry name" value="HEME-RESPONSIVE ZINC FINGER TRANSCRIPTION FACTOR HAP1"/>
    <property type="match status" value="1"/>
</dbReference>
<evidence type="ECO:0000256" key="1">
    <source>
        <dbReference type="ARBA" id="ARBA00022723"/>
    </source>
</evidence>
<name>A0A2B7YZD2_POLH7</name>
<proteinExistence type="predicted"/>
<evidence type="ECO:0000256" key="2">
    <source>
        <dbReference type="ARBA" id="ARBA00022833"/>
    </source>
</evidence>
<reference evidence="9 10" key="1">
    <citation type="submission" date="2017-10" db="EMBL/GenBank/DDBJ databases">
        <title>Comparative genomics in systemic dimorphic fungi from Ajellomycetaceae.</title>
        <authorList>
            <person name="Munoz J.F."/>
            <person name="Mcewen J.G."/>
            <person name="Clay O.K."/>
            <person name="Cuomo C.A."/>
        </authorList>
    </citation>
    <scope>NUCLEOTIDE SEQUENCE [LARGE SCALE GENOMIC DNA]</scope>
    <source>
        <strain evidence="9 10">UAMH7299</strain>
    </source>
</reference>
<dbReference type="CDD" id="cd00067">
    <property type="entry name" value="GAL4"/>
    <property type="match status" value="1"/>
</dbReference>
<keyword evidence="2" id="KW-0862">Zinc</keyword>
<protein>
    <recommendedName>
        <fullName evidence="8">Zn(2)-C6 fungal-type domain-containing protein</fullName>
    </recommendedName>
</protein>
<dbReference type="PROSITE" id="PS50048">
    <property type="entry name" value="ZN2_CY6_FUNGAL_2"/>
    <property type="match status" value="1"/>
</dbReference>
<dbReference type="SMART" id="SM00066">
    <property type="entry name" value="GAL4"/>
    <property type="match status" value="1"/>
</dbReference>
<dbReference type="SMART" id="SM00906">
    <property type="entry name" value="Fungal_trans"/>
    <property type="match status" value="1"/>
</dbReference>
<dbReference type="InterPro" id="IPR007219">
    <property type="entry name" value="XnlR_reg_dom"/>
</dbReference>
<keyword evidence="5" id="KW-0804">Transcription</keyword>
<dbReference type="AlphaFoldDB" id="A0A2B7YZD2"/>
<dbReference type="Pfam" id="PF00172">
    <property type="entry name" value="Zn_clus"/>
    <property type="match status" value="1"/>
</dbReference>
<dbReference type="CDD" id="cd12148">
    <property type="entry name" value="fungal_TF_MHR"/>
    <property type="match status" value="1"/>
</dbReference>
<dbReference type="OrthoDB" id="5431381at2759"/>